<protein>
    <recommendedName>
        <fullName evidence="2">Tetratricopeptide repeat protein 38</fullName>
    </recommendedName>
</protein>
<dbReference type="PANTHER" id="PTHR16263">
    <property type="entry name" value="TETRATRICOPEPTIDE REPEAT PROTEIN 38"/>
    <property type="match status" value="1"/>
</dbReference>
<dbReference type="SUPFAM" id="SSF48452">
    <property type="entry name" value="TPR-like"/>
    <property type="match status" value="1"/>
</dbReference>
<evidence type="ECO:0000256" key="2">
    <source>
        <dbReference type="ARBA" id="ARBA00019992"/>
    </source>
</evidence>
<keyword evidence="3" id="KW-0677">Repeat</keyword>
<evidence type="ECO:0000313" key="6">
    <source>
        <dbReference type="Proteomes" id="UP001598130"/>
    </source>
</evidence>
<evidence type="ECO:0000313" key="5">
    <source>
        <dbReference type="EMBL" id="MFD3263405.1"/>
    </source>
</evidence>
<name>A0ABW6CNJ6_9CAUL</name>
<dbReference type="InterPro" id="IPR033891">
    <property type="entry name" value="TTC38"/>
</dbReference>
<evidence type="ECO:0000256" key="3">
    <source>
        <dbReference type="ARBA" id="ARBA00022737"/>
    </source>
</evidence>
<accession>A0ABW6CNJ6</accession>
<comment type="caution">
    <text evidence="5">The sequence shown here is derived from an EMBL/GenBank/DDBJ whole genome shotgun (WGS) entry which is preliminary data.</text>
</comment>
<organism evidence="5 6">
    <name type="scientific">Phenylobacterium ferrooxidans</name>
    <dbReference type="NCBI Taxonomy" id="2982689"/>
    <lineage>
        <taxon>Bacteria</taxon>
        <taxon>Pseudomonadati</taxon>
        <taxon>Pseudomonadota</taxon>
        <taxon>Alphaproteobacteria</taxon>
        <taxon>Caulobacterales</taxon>
        <taxon>Caulobacteraceae</taxon>
        <taxon>Phenylobacterium</taxon>
    </lineage>
</organism>
<proteinExistence type="inferred from homology"/>
<dbReference type="Proteomes" id="UP001598130">
    <property type="component" value="Unassembled WGS sequence"/>
</dbReference>
<sequence>MQNRDLSGSVLSGASAAATENYIAAVEAYHCFAGDAGGLIEAAIADSPAFTMAHVLKAYLHLVGSNAAAVQVGVEAAATALSLPANDREQGHLAGLQKMLSGEYRAAGRIFEDLTIAHPKDALGLQAGQLMDFLTGDSRMLRDRIGRAAPYWDPGRPDYHAVLGMLAFGLEETGLYDRAEAAGRQAIDLQPRNGWAQHAVAHVLEMQDRRADGIIWMRADIDAWTRESFFAVHNWWHLALFHLGLGEVDEVLKLYDGPIWGAKSDMAFDLVDASALLWRLWVRGVDLGNRWNELADVYQARADTLGAYAFDDTHAMLSFVGAGRMDAIQALLETQQAALKGPGDNASFTGEVGLPVMEGLVAFGAGNYGLAVERLRTVRNRSARFGGSHAQRDLIDLTLIEAATRNKDHDLRRALIAERAVALPSGETASVLGRAA</sequence>
<dbReference type="CDD" id="cd05804">
    <property type="entry name" value="StaR_like"/>
    <property type="match status" value="1"/>
</dbReference>
<dbReference type="InterPro" id="IPR011990">
    <property type="entry name" value="TPR-like_helical_dom_sf"/>
</dbReference>
<reference evidence="5 6" key="1">
    <citation type="submission" date="2022-09" db="EMBL/GenBank/DDBJ databases">
        <title>New species of Phenylobacterium.</title>
        <authorList>
            <person name="Mieszkin S."/>
        </authorList>
    </citation>
    <scope>NUCLEOTIDE SEQUENCE [LARGE SCALE GENOMIC DNA]</scope>
    <source>
        <strain evidence="5 6">HK31-G</strain>
    </source>
</reference>
<keyword evidence="6" id="KW-1185">Reference proteome</keyword>
<comment type="similarity">
    <text evidence="1">Belongs to the TTC38 family.</text>
</comment>
<gene>
    <name evidence="5" type="ORF">OCL97_05405</name>
</gene>
<dbReference type="PANTHER" id="PTHR16263:SF4">
    <property type="entry name" value="TETRATRICOPEPTIDE REPEAT PROTEIN 38"/>
    <property type="match status" value="1"/>
</dbReference>
<keyword evidence="4" id="KW-0802">TPR repeat</keyword>
<evidence type="ECO:0000256" key="4">
    <source>
        <dbReference type="ARBA" id="ARBA00022803"/>
    </source>
</evidence>
<dbReference type="EMBL" id="JAOTJD010000007">
    <property type="protein sequence ID" value="MFD3263405.1"/>
    <property type="molecule type" value="Genomic_DNA"/>
</dbReference>
<evidence type="ECO:0000256" key="1">
    <source>
        <dbReference type="ARBA" id="ARBA00005857"/>
    </source>
</evidence>
<dbReference type="Gene3D" id="1.25.40.10">
    <property type="entry name" value="Tetratricopeptide repeat domain"/>
    <property type="match status" value="1"/>
</dbReference>
<dbReference type="RefSeq" id="WP_377368296.1">
    <property type="nucleotide sequence ID" value="NZ_JAOTJD010000007.1"/>
</dbReference>